<sequence length="230" mass="26754">MNLLKGPMAIITTYGVGVNAGAAYMFYYDKQQAIQHKWRVRESTLQLTALAGGWIGGMWAMEQFKHKRAKQSFKNVYFSAVAGNIAILSGLVYALKKRPQLIPDQLRKLLLPAEQHQHQHHSHQQTYTTNKHHNNQNNYNNNNNNYNNNNNNNRSIKFNRNNNNQNNNNRFTEETNSIEQESMGDNQNDNNNNNNIHNNNKRNNNSNNNNYQGGGKKNRYNHKKNKQDHY</sequence>
<dbReference type="OrthoDB" id="10259680at2759"/>
<feature type="transmembrane region" description="Helical" evidence="2">
    <location>
        <begin position="6"/>
        <end position="27"/>
    </location>
</feature>
<organism evidence="3 4">
    <name type="scientific">Cavenderia fasciculata</name>
    <name type="common">Slime mold</name>
    <name type="synonym">Dictyostelium fasciculatum</name>
    <dbReference type="NCBI Taxonomy" id="261658"/>
    <lineage>
        <taxon>Eukaryota</taxon>
        <taxon>Amoebozoa</taxon>
        <taxon>Evosea</taxon>
        <taxon>Eumycetozoa</taxon>
        <taxon>Dictyostelia</taxon>
        <taxon>Acytosteliales</taxon>
        <taxon>Cavenderiaceae</taxon>
        <taxon>Cavenderia</taxon>
    </lineage>
</organism>
<feature type="compositionally biased region" description="Basic residues" evidence="1">
    <location>
        <begin position="216"/>
        <end position="230"/>
    </location>
</feature>
<keyword evidence="2" id="KW-1133">Transmembrane helix</keyword>
<dbReference type="InterPro" id="IPR010718">
    <property type="entry name" value="DUF1294"/>
</dbReference>
<dbReference type="RefSeq" id="XP_004367326.1">
    <property type="nucleotide sequence ID" value="XM_004367269.1"/>
</dbReference>
<dbReference type="Proteomes" id="UP000007797">
    <property type="component" value="Unassembled WGS sequence"/>
</dbReference>
<evidence type="ECO:0000313" key="3">
    <source>
        <dbReference type="EMBL" id="EGG20343.1"/>
    </source>
</evidence>
<evidence type="ECO:0008006" key="5">
    <source>
        <dbReference type="Google" id="ProtNLM"/>
    </source>
</evidence>
<dbReference type="GeneID" id="14872063"/>
<dbReference type="EMBL" id="GL883013">
    <property type="protein sequence ID" value="EGG20343.1"/>
    <property type="molecule type" value="Genomic_DNA"/>
</dbReference>
<feature type="transmembrane region" description="Helical" evidence="2">
    <location>
        <begin position="76"/>
        <end position="95"/>
    </location>
</feature>
<proteinExistence type="predicted"/>
<accession>F4PWH9</accession>
<feature type="region of interest" description="Disordered" evidence="1">
    <location>
        <begin position="114"/>
        <end position="230"/>
    </location>
</feature>
<evidence type="ECO:0000313" key="4">
    <source>
        <dbReference type="Proteomes" id="UP000007797"/>
    </source>
</evidence>
<evidence type="ECO:0000256" key="2">
    <source>
        <dbReference type="SAM" id="Phobius"/>
    </source>
</evidence>
<reference evidence="4" key="1">
    <citation type="journal article" date="2011" name="Genome Res.">
        <title>Phylogeny-wide analysis of social amoeba genomes highlights ancient origins for complex intercellular communication.</title>
        <authorList>
            <person name="Heidel A.J."/>
            <person name="Lawal H.M."/>
            <person name="Felder M."/>
            <person name="Schilde C."/>
            <person name="Helps N.R."/>
            <person name="Tunggal B."/>
            <person name="Rivero F."/>
            <person name="John U."/>
            <person name="Schleicher M."/>
            <person name="Eichinger L."/>
            <person name="Platzer M."/>
            <person name="Noegel A.A."/>
            <person name="Schaap P."/>
            <person name="Gloeckner G."/>
        </authorList>
    </citation>
    <scope>NUCLEOTIDE SEQUENCE [LARGE SCALE GENOMIC DNA]</scope>
    <source>
        <strain evidence="4">SH3</strain>
    </source>
</reference>
<dbReference type="AlphaFoldDB" id="F4PWH9"/>
<name>F4PWH9_CACFS</name>
<gene>
    <name evidence="3" type="ORF">DFA_07467</name>
</gene>
<protein>
    <recommendedName>
        <fullName evidence="5">Transmembrane protein</fullName>
    </recommendedName>
</protein>
<keyword evidence="2" id="KW-0472">Membrane</keyword>
<keyword evidence="2" id="KW-0812">Transmembrane</keyword>
<dbReference type="Pfam" id="PF06961">
    <property type="entry name" value="DUF1294"/>
    <property type="match status" value="1"/>
</dbReference>
<dbReference type="KEGG" id="dfa:DFA_07467"/>
<feature type="compositionally biased region" description="Low complexity" evidence="1">
    <location>
        <begin position="186"/>
        <end position="210"/>
    </location>
</feature>
<evidence type="ECO:0000256" key="1">
    <source>
        <dbReference type="SAM" id="MobiDB-lite"/>
    </source>
</evidence>
<keyword evidence="4" id="KW-1185">Reference proteome</keyword>
<feature type="compositionally biased region" description="Low complexity" evidence="1">
    <location>
        <begin position="135"/>
        <end position="177"/>
    </location>
</feature>